<gene>
    <name evidence="4" type="primary">Necator_chrX.g24020</name>
    <name evidence="4" type="ORF">RB195_023855</name>
</gene>
<organism evidence="4 5">
    <name type="scientific">Necator americanus</name>
    <name type="common">Human hookworm</name>
    <dbReference type="NCBI Taxonomy" id="51031"/>
    <lineage>
        <taxon>Eukaryota</taxon>
        <taxon>Metazoa</taxon>
        <taxon>Ecdysozoa</taxon>
        <taxon>Nematoda</taxon>
        <taxon>Chromadorea</taxon>
        <taxon>Rhabditida</taxon>
        <taxon>Rhabditina</taxon>
        <taxon>Rhabditomorpha</taxon>
        <taxon>Strongyloidea</taxon>
        <taxon>Ancylostomatidae</taxon>
        <taxon>Bunostominae</taxon>
        <taxon>Necator</taxon>
    </lineage>
</organism>
<comment type="caution">
    <text evidence="4">The sequence shown here is derived from an EMBL/GenBank/DDBJ whole genome shotgun (WGS) entry which is preliminary data.</text>
</comment>
<keyword evidence="5" id="KW-1185">Reference proteome</keyword>
<name>A0ABR1ELP7_NECAM</name>
<dbReference type="PROSITE" id="PS00198">
    <property type="entry name" value="4FE4S_FER_1"/>
    <property type="match status" value="1"/>
</dbReference>
<feature type="domain" description="4Fe-4S ferredoxin-type" evidence="3">
    <location>
        <begin position="75"/>
        <end position="107"/>
    </location>
</feature>
<feature type="region of interest" description="Disordered" evidence="2">
    <location>
        <begin position="144"/>
        <end position="175"/>
    </location>
</feature>
<dbReference type="PROSITE" id="PS51379">
    <property type="entry name" value="4FE4S_FER_2"/>
    <property type="match status" value="2"/>
</dbReference>
<protein>
    <recommendedName>
        <fullName evidence="3">4Fe-4S ferredoxin-type domain-containing protein</fullName>
    </recommendedName>
</protein>
<proteinExistence type="predicted"/>
<dbReference type="PANTHER" id="PTHR43073:SF2">
    <property type="entry name" value="DIHYDROPYRIMIDINE DEHYDROGENASE [NADP(+)]"/>
    <property type="match status" value="1"/>
</dbReference>
<evidence type="ECO:0000259" key="3">
    <source>
        <dbReference type="PROSITE" id="PS51379"/>
    </source>
</evidence>
<evidence type="ECO:0000256" key="1">
    <source>
        <dbReference type="ARBA" id="ARBA00023002"/>
    </source>
</evidence>
<dbReference type="InterPro" id="IPR017896">
    <property type="entry name" value="4Fe4S_Fe-S-bd"/>
</dbReference>
<dbReference type="SUPFAM" id="SSF54862">
    <property type="entry name" value="4Fe-4S ferredoxins"/>
    <property type="match status" value="1"/>
</dbReference>
<sequence>MFLLLHGLPHFGKYRKSRSELEKSALKRNDHVSVKCLFATRPDTATGDIPTVQDVVGAGLFRIGPYVSLDNKQQKVAIIDDDMCINCGKCYMTCNDSGYQAISFNKVSHQPKVIDDDCTGCALCYSVCPIPECIQMVPRPGPWKAPKRGIPPKFEPGTSKAMKVGAHGDPVVHGN</sequence>
<dbReference type="EMBL" id="JAVFWL010000006">
    <property type="protein sequence ID" value="KAK6763305.1"/>
    <property type="molecule type" value="Genomic_DNA"/>
</dbReference>
<accession>A0ABR1ELP7</accession>
<feature type="domain" description="4Fe-4S ferredoxin-type" evidence="3">
    <location>
        <begin position="109"/>
        <end position="139"/>
    </location>
</feature>
<evidence type="ECO:0000256" key="2">
    <source>
        <dbReference type="SAM" id="MobiDB-lite"/>
    </source>
</evidence>
<dbReference type="Pfam" id="PF14697">
    <property type="entry name" value="Fer4_21"/>
    <property type="match status" value="1"/>
</dbReference>
<dbReference type="Proteomes" id="UP001303046">
    <property type="component" value="Unassembled WGS sequence"/>
</dbReference>
<dbReference type="InterPro" id="IPR017900">
    <property type="entry name" value="4Fe4S_Fe_S_CS"/>
</dbReference>
<dbReference type="Gene3D" id="3.30.70.20">
    <property type="match status" value="1"/>
</dbReference>
<reference evidence="4 5" key="1">
    <citation type="submission" date="2023-08" db="EMBL/GenBank/DDBJ databases">
        <title>A Necator americanus chromosomal reference genome.</title>
        <authorList>
            <person name="Ilik V."/>
            <person name="Petrzelkova K.J."/>
            <person name="Pardy F."/>
            <person name="Fuh T."/>
            <person name="Niatou-Singa F.S."/>
            <person name="Gouil Q."/>
            <person name="Baker L."/>
            <person name="Ritchie M.E."/>
            <person name="Jex A.R."/>
            <person name="Gazzola D."/>
            <person name="Li H."/>
            <person name="Toshio Fujiwara R."/>
            <person name="Zhan B."/>
            <person name="Aroian R.V."/>
            <person name="Pafco B."/>
            <person name="Schwarz E.M."/>
        </authorList>
    </citation>
    <scope>NUCLEOTIDE SEQUENCE [LARGE SCALE GENOMIC DNA]</scope>
    <source>
        <strain evidence="4 5">Aroian</strain>
        <tissue evidence="4">Whole animal</tissue>
    </source>
</reference>
<dbReference type="PANTHER" id="PTHR43073">
    <property type="entry name" value="DIHYDROPYRIMIDINE DEHYDROGENASE [NADP(+)]"/>
    <property type="match status" value="1"/>
</dbReference>
<evidence type="ECO:0000313" key="5">
    <source>
        <dbReference type="Proteomes" id="UP001303046"/>
    </source>
</evidence>
<evidence type="ECO:0000313" key="4">
    <source>
        <dbReference type="EMBL" id="KAK6763305.1"/>
    </source>
</evidence>
<keyword evidence="1" id="KW-0560">Oxidoreductase</keyword>